<dbReference type="Gene3D" id="3.90.1200.10">
    <property type="match status" value="1"/>
</dbReference>
<comment type="caution">
    <text evidence="3">The sequence shown here is derived from an EMBL/GenBank/DDBJ whole genome shotgun (WGS) entry which is preliminary data.</text>
</comment>
<gene>
    <name evidence="3" type="ORF">DL240_07610</name>
</gene>
<feature type="region of interest" description="Disordered" evidence="1">
    <location>
        <begin position="1"/>
        <end position="27"/>
    </location>
</feature>
<dbReference type="OrthoDB" id="5500110at2"/>
<dbReference type="EMBL" id="QHKO01000003">
    <property type="protein sequence ID" value="RAL22757.1"/>
    <property type="molecule type" value="Genomic_DNA"/>
</dbReference>
<reference evidence="3 4" key="1">
    <citation type="submission" date="2018-05" db="EMBL/GenBank/DDBJ databases">
        <title>Lujinxingia marina gen. nov. sp. nov., a new facultative anaerobic member of the class Deltaproteobacteria, and proposal of Lujinxingaceae fam. nov.</title>
        <authorList>
            <person name="Li C.-M."/>
        </authorList>
    </citation>
    <scope>NUCLEOTIDE SEQUENCE [LARGE SCALE GENOMIC DNA]</scope>
    <source>
        <strain evidence="3 4">B210</strain>
    </source>
</reference>
<accession>A0A328CBC3</accession>
<dbReference type="AlphaFoldDB" id="A0A328CBC3"/>
<name>A0A328CBC3_9DELT</name>
<keyword evidence="4" id="KW-1185">Reference proteome</keyword>
<evidence type="ECO:0000256" key="1">
    <source>
        <dbReference type="SAM" id="MobiDB-lite"/>
    </source>
</evidence>
<evidence type="ECO:0000259" key="2">
    <source>
        <dbReference type="Pfam" id="PF01636"/>
    </source>
</evidence>
<organism evidence="3 4">
    <name type="scientific">Lujinxingia litoralis</name>
    <dbReference type="NCBI Taxonomy" id="2211119"/>
    <lineage>
        <taxon>Bacteria</taxon>
        <taxon>Deltaproteobacteria</taxon>
        <taxon>Bradymonadales</taxon>
        <taxon>Lujinxingiaceae</taxon>
        <taxon>Lujinxingia</taxon>
    </lineage>
</organism>
<dbReference type="Pfam" id="PF01636">
    <property type="entry name" value="APH"/>
    <property type="match status" value="1"/>
</dbReference>
<feature type="domain" description="Aminoglycoside phosphotransferase" evidence="2">
    <location>
        <begin position="73"/>
        <end position="259"/>
    </location>
</feature>
<evidence type="ECO:0000313" key="4">
    <source>
        <dbReference type="Proteomes" id="UP000249169"/>
    </source>
</evidence>
<evidence type="ECO:0000313" key="3">
    <source>
        <dbReference type="EMBL" id="RAL22757.1"/>
    </source>
</evidence>
<sequence>MSLDSKPQTSPRAQASPPLPETTRRLADEPGWVWDEVSVDATPRWHFRWPSAALASRHHTLLHELARGALAIPTEAPSRFSAAHWADARDGAPFAQAPTPEHTPALMRSLGQALRQLHNHPCPDGFGVPERLHLPQTSYFQTFNAAMAAHLDRLAGRLDAVHAPEAHARFTERFAWLRQSLSAFHPRTRSVWTLGQLSPGRILVSADHNRIVAFLDFSHCALRPPEHDLAHALRPELATASPRTERAFWSGYGAAPTMDLRRRVHFFSTLAQLEAELPSP</sequence>
<dbReference type="InterPro" id="IPR002575">
    <property type="entry name" value="Aminoglycoside_PTrfase"/>
</dbReference>
<protein>
    <recommendedName>
        <fullName evidence="2">Aminoglycoside phosphotransferase domain-containing protein</fullName>
    </recommendedName>
</protein>
<dbReference type="RefSeq" id="WP_111729285.1">
    <property type="nucleotide sequence ID" value="NZ_QHKO01000003.1"/>
</dbReference>
<dbReference type="InterPro" id="IPR011009">
    <property type="entry name" value="Kinase-like_dom_sf"/>
</dbReference>
<dbReference type="SUPFAM" id="SSF56112">
    <property type="entry name" value="Protein kinase-like (PK-like)"/>
    <property type="match status" value="1"/>
</dbReference>
<feature type="compositionally biased region" description="Polar residues" evidence="1">
    <location>
        <begin position="1"/>
        <end position="13"/>
    </location>
</feature>
<proteinExistence type="predicted"/>
<dbReference type="Proteomes" id="UP000249169">
    <property type="component" value="Unassembled WGS sequence"/>
</dbReference>